<feature type="transmembrane region" description="Helical" evidence="1">
    <location>
        <begin position="366"/>
        <end position="396"/>
    </location>
</feature>
<feature type="transmembrane region" description="Helical" evidence="1">
    <location>
        <begin position="258"/>
        <end position="277"/>
    </location>
</feature>
<keyword evidence="1" id="KW-0812">Transmembrane</keyword>
<feature type="transmembrane region" description="Helical" evidence="1">
    <location>
        <begin position="289"/>
        <end position="306"/>
    </location>
</feature>
<comment type="caution">
    <text evidence="2">The sequence shown here is derived from an EMBL/GenBank/DDBJ whole genome shotgun (WGS) entry which is preliminary data.</text>
</comment>
<sequence length="716" mass="80464">MSSTDTAQAASLFQSPWQQAQGFVPQLAQGVSLSRRDYRGQRWYVVQLVGHAQLLRINHQAWQLLMLCDGERNLGQIFSLLQRDGVPIDSVAVMSLSNQLLQQNILFNSEQQQGLRPAGLLSRMWANPMGFRLPLIDPDAWLDRYIGFADQLFSRSTMAVWCLSMLLLLFFIAESFQPLSSNVIDTIFRPENVFWLAIIYPISKLLHELSHALAVKKWGGRVSEIGIVFMYGLPIPYVDASAANAFDNKYCRMVVDGAGMAVELVVALLALMLWLLVEPGLVSQIAYNTFWLCSVSTLFFNANPLMRFDGYYLLADIIEIPNLATRSTLYWRYFFCRYVFLERSRCFVATPKERVWFFSYGLLAGFYRYFLLISICYIALQFHWFLGITVGCWMLLQFVIRPMGQLLSYCLHTEQRRTFNSSKAKIFYTLIFSLVVVVTVVPMPVSQVLNGVVSLPDNSRVVASESGYLVERYMPSGADVLAGMPLLKLSDDLLATKLALAEAAVMKAEAQYDSRRAKSLRDAGALKVEKVLAREQYQQLLKEQSSLELVSSRGGVFYPDPLAADNDNRYVTKGELLAYVIEPTTIIIKAVVAKEDIAMFEHKLSSEALIKLANYPTNQFVGHIVAISPQAKKTLPSPVLGAAFGGDIAIEAGDNDSATEALVDFYQIEIAVENSVSSLKAFPGGRAWVRVDYPPQTLLQQLQRQFAQLFISIIPR</sequence>
<reference evidence="2" key="1">
    <citation type="submission" date="2021-12" db="EMBL/GenBank/DDBJ databases">
        <authorList>
            <person name="Rodrigo-Torres L."/>
            <person name="Arahal R. D."/>
            <person name="Lucena T."/>
        </authorList>
    </citation>
    <scope>NUCLEOTIDE SEQUENCE</scope>
    <source>
        <strain evidence="2">CECT 8267</strain>
    </source>
</reference>
<name>A0ABN8EGR3_9GAMM</name>
<dbReference type="RefSeq" id="WP_237443219.1">
    <property type="nucleotide sequence ID" value="NZ_CAKLPX010000001.1"/>
</dbReference>
<keyword evidence="3" id="KW-1185">Reference proteome</keyword>
<evidence type="ECO:0000256" key="1">
    <source>
        <dbReference type="SAM" id="Phobius"/>
    </source>
</evidence>
<organism evidence="2 3">
    <name type="scientific">Sinobacterium norvegicum</name>
    <dbReference type="NCBI Taxonomy" id="1641715"/>
    <lineage>
        <taxon>Bacteria</taxon>
        <taxon>Pseudomonadati</taxon>
        <taxon>Pseudomonadota</taxon>
        <taxon>Gammaproteobacteria</taxon>
        <taxon>Cellvibrionales</taxon>
        <taxon>Spongiibacteraceae</taxon>
        <taxon>Sinobacterium</taxon>
    </lineage>
</organism>
<dbReference type="InterPro" id="IPR041881">
    <property type="entry name" value="PqqD_sf"/>
</dbReference>
<evidence type="ECO:0008006" key="4">
    <source>
        <dbReference type="Google" id="ProtNLM"/>
    </source>
</evidence>
<dbReference type="Proteomes" id="UP000838100">
    <property type="component" value="Unassembled WGS sequence"/>
</dbReference>
<protein>
    <recommendedName>
        <fullName evidence="4">Peptidase M50</fullName>
    </recommendedName>
</protein>
<dbReference type="EMBL" id="CAKLPX010000001">
    <property type="protein sequence ID" value="CAH0990537.1"/>
    <property type="molecule type" value="Genomic_DNA"/>
</dbReference>
<dbReference type="PANTHER" id="PTHR13325:SF3">
    <property type="entry name" value="MEMBRANE-BOUND TRANSCRIPTION FACTOR SITE-2 PROTEASE"/>
    <property type="match status" value="1"/>
</dbReference>
<evidence type="ECO:0000313" key="3">
    <source>
        <dbReference type="Proteomes" id="UP000838100"/>
    </source>
</evidence>
<dbReference type="PANTHER" id="PTHR13325">
    <property type="entry name" value="PROTEASE M50 MEMBRANE-BOUND TRANSCRIPTION FACTOR SITE 2 PROTEASE"/>
    <property type="match status" value="1"/>
</dbReference>
<proteinExistence type="predicted"/>
<feature type="transmembrane region" description="Helical" evidence="1">
    <location>
        <begin position="426"/>
        <end position="445"/>
    </location>
</feature>
<dbReference type="SUPFAM" id="SSF111369">
    <property type="entry name" value="HlyD-like secretion proteins"/>
    <property type="match status" value="1"/>
</dbReference>
<keyword evidence="1" id="KW-0472">Membrane</keyword>
<dbReference type="Gene3D" id="1.10.10.1150">
    <property type="entry name" value="Coenzyme PQQ synthesis protein D (PqqD)"/>
    <property type="match status" value="1"/>
</dbReference>
<dbReference type="InterPro" id="IPR001193">
    <property type="entry name" value="MBTPS2"/>
</dbReference>
<keyword evidence="1" id="KW-1133">Transmembrane helix</keyword>
<feature type="transmembrane region" description="Helical" evidence="1">
    <location>
        <begin position="152"/>
        <end position="173"/>
    </location>
</feature>
<gene>
    <name evidence="2" type="ORF">SIN8267_00629</name>
</gene>
<dbReference type="Gene3D" id="2.40.50.100">
    <property type="match status" value="1"/>
</dbReference>
<accession>A0ABN8EGR3</accession>
<evidence type="ECO:0000313" key="2">
    <source>
        <dbReference type="EMBL" id="CAH0990537.1"/>
    </source>
</evidence>
<dbReference type="Gene3D" id="1.10.287.470">
    <property type="entry name" value="Helix hairpin bin"/>
    <property type="match status" value="1"/>
</dbReference>
<feature type="transmembrane region" description="Helical" evidence="1">
    <location>
        <begin position="193"/>
        <end position="215"/>
    </location>
</feature>